<comment type="similarity">
    <text evidence="1 6">Belongs to the glycosyl hydrolase 17 family.</text>
</comment>
<evidence type="ECO:0000256" key="3">
    <source>
        <dbReference type="ARBA" id="ARBA00022801"/>
    </source>
</evidence>
<keyword evidence="3" id="KW-0378">Hydrolase</keyword>
<reference evidence="9 10" key="1">
    <citation type="journal article" date="2013" name="BMC Genomics">
        <title>The miniature genome of a carnivorous plant Genlisea aurea contains a low number of genes and short non-coding sequences.</title>
        <authorList>
            <person name="Leushkin E.V."/>
            <person name="Sutormin R.A."/>
            <person name="Nabieva E.R."/>
            <person name="Penin A.A."/>
            <person name="Kondrashov A.S."/>
            <person name="Logacheva M.D."/>
        </authorList>
    </citation>
    <scope>NUCLEOTIDE SEQUENCE [LARGE SCALE GENOMIC DNA]</scope>
</reference>
<keyword evidence="5" id="KW-0326">Glycosidase</keyword>
<dbReference type="Pfam" id="PF00332">
    <property type="entry name" value="Glyco_hydro_17"/>
    <property type="match status" value="1"/>
</dbReference>
<dbReference type="Gene3D" id="3.20.20.80">
    <property type="entry name" value="Glycosidases"/>
    <property type="match status" value="1"/>
</dbReference>
<dbReference type="InterPro" id="IPR012946">
    <property type="entry name" value="X8"/>
</dbReference>
<name>S8CDU6_9LAMI</name>
<dbReference type="Proteomes" id="UP000015453">
    <property type="component" value="Unassembled WGS sequence"/>
</dbReference>
<dbReference type="EMBL" id="AUSU01004401">
    <property type="protein sequence ID" value="EPS65149.1"/>
    <property type="molecule type" value="Genomic_DNA"/>
</dbReference>
<dbReference type="SMART" id="SM00768">
    <property type="entry name" value="X8"/>
    <property type="match status" value="1"/>
</dbReference>
<dbReference type="AlphaFoldDB" id="S8CDU6"/>
<protein>
    <recommendedName>
        <fullName evidence="8">X8 domain-containing protein</fullName>
    </recommendedName>
</protein>
<organism evidence="9 10">
    <name type="scientific">Genlisea aurea</name>
    <dbReference type="NCBI Taxonomy" id="192259"/>
    <lineage>
        <taxon>Eukaryota</taxon>
        <taxon>Viridiplantae</taxon>
        <taxon>Streptophyta</taxon>
        <taxon>Embryophyta</taxon>
        <taxon>Tracheophyta</taxon>
        <taxon>Spermatophyta</taxon>
        <taxon>Magnoliopsida</taxon>
        <taxon>eudicotyledons</taxon>
        <taxon>Gunneridae</taxon>
        <taxon>Pentapetalae</taxon>
        <taxon>asterids</taxon>
        <taxon>lamiids</taxon>
        <taxon>Lamiales</taxon>
        <taxon>Lentibulariaceae</taxon>
        <taxon>Genlisea</taxon>
    </lineage>
</organism>
<dbReference type="InterPro" id="IPR000490">
    <property type="entry name" value="Glyco_hydro_17"/>
</dbReference>
<evidence type="ECO:0000256" key="7">
    <source>
        <dbReference type="SAM" id="SignalP"/>
    </source>
</evidence>
<evidence type="ECO:0000256" key="1">
    <source>
        <dbReference type="ARBA" id="ARBA00008773"/>
    </source>
</evidence>
<evidence type="ECO:0000259" key="8">
    <source>
        <dbReference type="SMART" id="SM00768"/>
    </source>
</evidence>
<feature type="non-terminal residue" evidence="9">
    <location>
        <position position="466"/>
    </location>
</feature>
<dbReference type="GO" id="GO:0004553">
    <property type="term" value="F:hydrolase activity, hydrolyzing O-glycosyl compounds"/>
    <property type="evidence" value="ECO:0007669"/>
    <property type="project" value="InterPro"/>
</dbReference>
<keyword evidence="4" id="KW-1015">Disulfide bond</keyword>
<dbReference type="InterPro" id="IPR044965">
    <property type="entry name" value="Glyco_hydro_17_plant"/>
</dbReference>
<evidence type="ECO:0000256" key="6">
    <source>
        <dbReference type="RuleBase" id="RU004335"/>
    </source>
</evidence>
<keyword evidence="2 7" id="KW-0732">Signal</keyword>
<dbReference type="PANTHER" id="PTHR32227">
    <property type="entry name" value="GLUCAN ENDO-1,3-BETA-GLUCOSIDASE BG1-RELATED-RELATED"/>
    <property type="match status" value="1"/>
</dbReference>
<dbReference type="GO" id="GO:0005975">
    <property type="term" value="P:carbohydrate metabolic process"/>
    <property type="evidence" value="ECO:0007669"/>
    <property type="project" value="InterPro"/>
</dbReference>
<accession>S8CDU6</accession>
<gene>
    <name evidence="9" type="ORF">M569_09631</name>
</gene>
<dbReference type="OrthoDB" id="888856at2759"/>
<evidence type="ECO:0000256" key="4">
    <source>
        <dbReference type="ARBA" id="ARBA00023157"/>
    </source>
</evidence>
<evidence type="ECO:0000313" key="9">
    <source>
        <dbReference type="EMBL" id="EPS65149.1"/>
    </source>
</evidence>
<evidence type="ECO:0000256" key="5">
    <source>
        <dbReference type="ARBA" id="ARBA00023295"/>
    </source>
</evidence>
<keyword evidence="10" id="KW-1185">Reference proteome</keyword>
<feature type="chain" id="PRO_5004549105" description="X8 domain-containing protein" evidence="7">
    <location>
        <begin position="20"/>
        <end position="466"/>
    </location>
</feature>
<evidence type="ECO:0000313" key="10">
    <source>
        <dbReference type="Proteomes" id="UP000015453"/>
    </source>
</evidence>
<feature type="domain" description="X8" evidence="8">
    <location>
        <begin position="359"/>
        <end position="445"/>
    </location>
</feature>
<evidence type="ECO:0000256" key="2">
    <source>
        <dbReference type="ARBA" id="ARBA00022729"/>
    </source>
</evidence>
<sequence length="466" mass="51699">FLILTILLLLRWGANTVEGGEIGVNWGRETSHKLIPSMVSDVLLQNGVRHIKIFSTEVRAMKALSGTGISLTGTMASASVPFIRAPGTTRYWLNDHTRVFRNMGINLTSIHIGASPLPADNATYYEDVVVAMKFLLDAITMNGHDYLVATTVHNVEILNPLTKPSEAEFNPFYKDKVAQFLATINGTKTPFSISLMPFQYLIDYNVDVEFAFMDNKSNFSIEDNGLIYRNAFELIYDSYLTALLKLGAPKDIEILISQIGWPTDAHPLATVSNAERFFRGLLPHIKNNKGTPLRPGASIDIYIYSLADENLLPIDNGGHDRHWGIYKSTGEPKFKMDLSGEGRDIYPTVARGTVSMPKRWCVFNGDKSNTTKVKEQFDLACEKADCTPLYPGGTCNHLTFEQNVSYAFNNYFQMGAQYSEEGSTCDFQGLGKVIPHDPSTGECEFQVEILAADLRDLGGLIKFAAS</sequence>
<dbReference type="InterPro" id="IPR017853">
    <property type="entry name" value="GH"/>
</dbReference>
<feature type="non-terminal residue" evidence="9">
    <location>
        <position position="1"/>
    </location>
</feature>
<dbReference type="Gene3D" id="1.20.58.1040">
    <property type="match status" value="1"/>
</dbReference>
<feature type="signal peptide" evidence="7">
    <location>
        <begin position="1"/>
        <end position="19"/>
    </location>
</feature>
<proteinExistence type="inferred from homology"/>
<dbReference type="Pfam" id="PF07983">
    <property type="entry name" value="X8"/>
    <property type="match status" value="1"/>
</dbReference>
<dbReference type="SUPFAM" id="SSF51445">
    <property type="entry name" value="(Trans)glycosidases"/>
    <property type="match status" value="1"/>
</dbReference>
<comment type="caution">
    <text evidence="9">The sequence shown here is derived from an EMBL/GenBank/DDBJ whole genome shotgun (WGS) entry which is preliminary data.</text>
</comment>